<reference evidence="2" key="1">
    <citation type="submission" date="2014-08" db="EMBL/GenBank/DDBJ databases">
        <authorList>
            <person name="Sharma Rahul"/>
            <person name="Thines Marco"/>
        </authorList>
    </citation>
    <scope>NUCLEOTIDE SEQUENCE</scope>
</reference>
<sequence>MNEHLSRSQIYLQTTTTTTIATFMPPSSSIKPLPERPFRSTPKGLSGMLSSSSRKRPAEDQVEGRSSRARLFEIPDSGSPSSCLVAQKETQNIKPFSISLTPQGGTARQELSLSTPANDRASVVHQSAQIQSSSASVSSIVSKGAKPVIRPSLHFSTDPLIGEDFQHKSMRLAHRRAIQPPPPMTPISNPRSSPHSYAIKTQDSRRLNNQLSPDIEDDYSLSEDGYMHQETGGVQFGKTPYAVRRDHEGLPAGIFDEDDEDDMFMQLGAEQLLMFQDKKDQADEEAYRGRSVDEDVELDERQHGFRGKAKFDHTEEDIAEGRFEDDIENTYRGHPIFSSDDHRSTNSLVMLKGGKIGEAYEKMKDKYAQETLTAEQWETRGKDLSTRFDSLAQKMVQHTKERIEIHRAATEKLEAYDLSLSNRSAVLETIQRGLAGKASSLLDRS</sequence>
<evidence type="ECO:0000256" key="1">
    <source>
        <dbReference type="SAM" id="MobiDB-lite"/>
    </source>
</evidence>
<accession>A0A0F7SJI3</accession>
<feature type="compositionally biased region" description="Polar residues" evidence="1">
    <location>
        <begin position="186"/>
        <end position="212"/>
    </location>
</feature>
<protein>
    <submittedName>
        <fullName evidence="2">Uncharacterized protein</fullName>
    </submittedName>
</protein>
<organism evidence="2">
    <name type="scientific">Phaffia rhodozyma</name>
    <name type="common">Yeast</name>
    <name type="synonym">Xanthophyllomyces dendrorhous</name>
    <dbReference type="NCBI Taxonomy" id="264483"/>
    <lineage>
        <taxon>Eukaryota</taxon>
        <taxon>Fungi</taxon>
        <taxon>Dikarya</taxon>
        <taxon>Basidiomycota</taxon>
        <taxon>Agaricomycotina</taxon>
        <taxon>Tremellomycetes</taxon>
        <taxon>Cystofilobasidiales</taxon>
        <taxon>Mrakiaceae</taxon>
        <taxon>Phaffia</taxon>
    </lineage>
</organism>
<feature type="compositionally biased region" description="Basic and acidic residues" evidence="1">
    <location>
        <begin position="56"/>
        <end position="73"/>
    </location>
</feature>
<dbReference type="AlphaFoldDB" id="A0A0F7SJI3"/>
<name>A0A0F7SJI3_PHARH</name>
<dbReference type="EMBL" id="LN483211">
    <property type="protein sequence ID" value="CDZ97499.1"/>
    <property type="molecule type" value="Genomic_DNA"/>
</dbReference>
<evidence type="ECO:0000313" key="2">
    <source>
        <dbReference type="EMBL" id="CDZ97499.1"/>
    </source>
</evidence>
<feature type="region of interest" description="Disordered" evidence="1">
    <location>
        <begin position="178"/>
        <end position="213"/>
    </location>
</feature>
<feature type="region of interest" description="Disordered" evidence="1">
    <location>
        <begin position="22"/>
        <end position="83"/>
    </location>
</feature>
<proteinExistence type="predicted"/>